<protein>
    <submittedName>
        <fullName evidence="2">Putative cellulose synthase operon protein</fullName>
    </submittedName>
</protein>
<reference evidence="2" key="2">
    <citation type="journal article" date="2013" name="Biotechnol. Biofuels">
        <title>Mining for hemicellulases in the fungus-growing termite Pseudacanthotermes militaris using functional metagenomics.</title>
        <authorList>
            <person name="Bastien G."/>
            <person name="Arnal G."/>
            <person name="Bozonnet S."/>
            <person name="Laguerre S."/>
            <person name="Ferreira F."/>
            <person name="Faure R."/>
            <person name="Henrissat B."/>
            <person name="Lefevre F."/>
            <person name="Robe P."/>
            <person name="Bouchez O."/>
            <person name="Noirot C."/>
            <person name="Dumon C."/>
            <person name="O'Donohue M."/>
        </authorList>
    </citation>
    <scope>NUCLEOTIDE SEQUENCE</scope>
</reference>
<evidence type="ECO:0000256" key="1">
    <source>
        <dbReference type="SAM" id="Phobius"/>
    </source>
</evidence>
<reference evidence="2" key="1">
    <citation type="submission" date="2012-10" db="EMBL/GenBank/DDBJ databases">
        <authorList>
            <person name="Sandrine L."/>
        </authorList>
    </citation>
    <scope>NUCLEOTIDE SEQUENCE</scope>
</reference>
<feature type="transmembrane region" description="Helical" evidence="1">
    <location>
        <begin position="113"/>
        <end position="132"/>
    </location>
</feature>
<sequence length="559" mass="61749">MTNPTHTAVSPSPFWQYWRGLAGWNFYFLAKFGLLWAGYLNFHAMQNLVFMAFLLLPIPNSKLHKLRHWIAIPVGFALFWHDTWLPGPESILSQGSEVAGFSMGYLVDLVTRFINWQMVGLFFVLLVAWLFLSQWVRVTVFTVLIMVWLNLITLVGPSFTLFPGGQPTGTVTTAGATAAATVATANAKPVVGDMPAQTAPPTSANLNAWLSSFYAAEQKRQTTFPASLPADAQPFELLVINICSLSWDDIEAAGLMQHPLWSHFDIVFKNFNSATSYSGPAAIRLLRASCGQASHTDLYSPASQQCYLFDNLAALGFKTQLMLGHNGVFGDFLKEMRNYGDMQAPLMDQKGLQQSLVAFDGSPVYDDLAVLQRWNEGELKEPGARTATFYNTLPLHDGNHFAGQSKTADYKVRAQKMFDELDTFFTELEKSGRKVMVVIVPEHGGALKGDKMQVSGLRDIPSPHITNVPTAIKFFGMKAPHQGAAIEIDQPSSLLAVSELVARALDGKMFTADSVNWDEYTSNLPQTAPVSENSNAVVIQYQGKPYVRLNGGDWVPYPQ</sequence>
<dbReference type="EMBL" id="HF548314">
    <property type="protein sequence ID" value="CCO21657.1"/>
    <property type="molecule type" value="Genomic_DNA"/>
</dbReference>
<accession>S0DEJ8</accession>
<gene>
    <name evidence="2" type="ORF">BN138_845</name>
</gene>
<dbReference type="InterPro" id="IPR017744">
    <property type="entry name" value="BcsG"/>
</dbReference>
<name>S0DEJ8_9ZZZZ</name>
<keyword evidence="1" id="KW-0812">Transmembrane</keyword>
<proteinExistence type="predicted"/>
<evidence type="ECO:0000313" key="2">
    <source>
        <dbReference type="EMBL" id="CCO21657.1"/>
    </source>
</evidence>
<dbReference type="Pfam" id="PF11658">
    <property type="entry name" value="CBP_BcsG"/>
    <property type="match status" value="1"/>
</dbReference>
<dbReference type="NCBIfam" id="TIGR03368">
    <property type="entry name" value="cellulose_yhjU"/>
    <property type="match status" value="1"/>
</dbReference>
<feature type="transmembrane region" description="Helical" evidence="1">
    <location>
        <begin position="139"/>
        <end position="162"/>
    </location>
</feature>
<keyword evidence="1" id="KW-1133">Transmembrane helix</keyword>
<dbReference type="AlphaFoldDB" id="S0DEJ8"/>
<organism evidence="2">
    <name type="scientific">termite gut metagenome</name>
    <dbReference type="NCBI Taxonomy" id="433724"/>
    <lineage>
        <taxon>unclassified sequences</taxon>
        <taxon>metagenomes</taxon>
        <taxon>organismal metagenomes</taxon>
    </lineage>
</organism>
<keyword evidence="1" id="KW-0472">Membrane</keyword>